<keyword evidence="8" id="KW-0963">Cytoplasm</keyword>
<keyword evidence="10" id="KW-0597">Phosphoprotein</keyword>
<dbReference type="PROSITE" id="PS51859">
    <property type="entry name" value="RHO_BD"/>
    <property type="match status" value="1"/>
</dbReference>
<dbReference type="Gene3D" id="1.20.5.730">
    <property type="entry name" value="Single helix bin"/>
    <property type="match status" value="1"/>
</dbReference>
<dbReference type="InterPro" id="IPR000719">
    <property type="entry name" value="Prot_kinase_dom"/>
</dbReference>
<dbReference type="FunFam" id="1.10.510.10:FF:000047">
    <property type="entry name" value="Rho-associated protein kinase 1"/>
    <property type="match status" value="1"/>
</dbReference>
<feature type="domain" description="PH" evidence="25">
    <location>
        <begin position="1295"/>
        <end position="1495"/>
    </location>
</feature>
<gene>
    <name evidence="30" type="ORF">D4764_19G0004830</name>
</gene>
<evidence type="ECO:0000256" key="19">
    <source>
        <dbReference type="ARBA" id="ARBA00023054"/>
    </source>
</evidence>
<dbReference type="SMART" id="SM00233">
    <property type="entry name" value="PH"/>
    <property type="match status" value="1"/>
</dbReference>
<dbReference type="GO" id="GO:0007266">
    <property type="term" value="P:Rho protein signal transduction"/>
    <property type="evidence" value="ECO:0007669"/>
    <property type="project" value="UniProtKB-UniRule"/>
</dbReference>
<dbReference type="Pfam" id="PF25346">
    <property type="entry name" value="PH_MRCK"/>
    <property type="match status" value="1"/>
</dbReference>
<dbReference type="SUPFAM" id="SSF56112">
    <property type="entry name" value="Protein kinase-like (PK-like)"/>
    <property type="match status" value="1"/>
</dbReference>
<evidence type="ECO:0000313" key="30">
    <source>
        <dbReference type="EMBL" id="TWW68685.1"/>
    </source>
</evidence>
<dbReference type="PROSITE" id="PS00108">
    <property type="entry name" value="PROTEIN_KINASE_ST"/>
    <property type="match status" value="1"/>
</dbReference>
<comment type="cofactor">
    <cofactor evidence="1">
        <name>Mg(2+)</name>
        <dbReference type="ChEBI" id="CHEBI:18420"/>
    </cofactor>
</comment>
<evidence type="ECO:0000256" key="9">
    <source>
        <dbReference type="ARBA" id="ARBA00022527"/>
    </source>
</evidence>
<dbReference type="EMBL" id="RHFK02000011">
    <property type="protein sequence ID" value="TWW68685.1"/>
    <property type="molecule type" value="Genomic_DNA"/>
</dbReference>
<evidence type="ECO:0000256" key="10">
    <source>
        <dbReference type="ARBA" id="ARBA00022553"/>
    </source>
</evidence>
<evidence type="ECO:0000259" key="27">
    <source>
        <dbReference type="PROSITE" id="PS50081"/>
    </source>
</evidence>
<feature type="compositionally biased region" description="Pro residues" evidence="24">
    <location>
        <begin position="1512"/>
        <end position="1528"/>
    </location>
</feature>
<dbReference type="GO" id="GO:0006939">
    <property type="term" value="P:smooth muscle contraction"/>
    <property type="evidence" value="ECO:0007669"/>
    <property type="project" value="InterPro"/>
</dbReference>
<dbReference type="PROSITE" id="PS51285">
    <property type="entry name" value="AGC_KINASE_CTER"/>
    <property type="match status" value="1"/>
</dbReference>
<evidence type="ECO:0000259" key="26">
    <source>
        <dbReference type="PROSITE" id="PS50011"/>
    </source>
</evidence>
<dbReference type="InterPro" id="IPR011009">
    <property type="entry name" value="Kinase-like_dom_sf"/>
</dbReference>
<evidence type="ECO:0000256" key="22">
    <source>
        <dbReference type="PROSITE-ProRule" id="PRU01206"/>
    </source>
</evidence>
<dbReference type="GO" id="GO:0000281">
    <property type="term" value="P:mitotic cytokinesis"/>
    <property type="evidence" value="ECO:0007669"/>
    <property type="project" value="TreeGrafter"/>
</dbReference>
<dbReference type="GO" id="GO:0005813">
    <property type="term" value="C:centrosome"/>
    <property type="evidence" value="ECO:0007669"/>
    <property type="project" value="TreeGrafter"/>
</dbReference>
<dbReference type="CDD" id="cd05596">
    <property type="entry name" value="STKc_ROCK"/>
    <property type="match status" value="1"/>
</dbReference>
<dbReference type="PROSITE" id="PS50011">
    <property type="entry name" value="PROTEIN_KINASE_DOM"/>
    <property type="match status" value="1"/>
</dbReference>
<evidence type="ECO:0000256" key="1">
    <source>
        <dbReference type="ARBA" id="ARBA00001946"/>
    </source>
</evidence>
<feature type="domain" description="RhoBD" evidence="29">
    <location>
        <begin position="1056"/>
        <end position="1124"/>
    </location>
</feature>
<dbReference type="Pfam" id="PF08912">
    <property type="entry name" value="Rho_Binding"/>
    <property type="match status" value="1"/>
</dbReference>
<dbReference type="GO" id="GO:0032956">
    <property type="term" value="P:regulation of actin cytoskeleton organization"/>
    <property type="evidence" value="ECO:0007669"/>
    <property type="project" value="InterPro"/>
</dbReference>
<evidence type="ECO:0000256" key="12">
    <source>
        <dbReference type="ARBA" id="ARBA00022723"/>
    </source>
</evidence>
<evidence type="ECO:0000256" key="15">
    <source>
        <dbReference type="ARBA" id="ARBA00022777"/>
    </source>
</evidence>
<dbReference type="CDD" id="cd01242">
    <property type="entry name" value="PH_ROCK"/>
    <property type="match status" value="1"/>
</dbReference>
<dbReference type="PROSITE" id="PS50003">
    <property type="entry name" value="PH_DOMAIN"/>
    <property type="match status" value="1"/>
</dbReference>
<evidence type="ECO:0000256" key="17">
    <source>
        <dbReference type="ARBA" id="ARBA00022840"/>
    </source>
</evidence>
<keyword evidence="11" id="KW-0808">Transferase</keyword>
<name>A0A5C6NP68_9TELE</name>
<dbReference type="GO" id="GO:0012505">
    <property type="term" value="C:endomembrane system"/>
    <property type="evidence" value="ECO:0007669"/>
    <property type="project" value="UniProtKB-SubCell"/>
</dbReference>
<dbReference type="SUPFAM" id="SSF50729">
    <property type="entry name" value="PH domain-like"/>
    <property type="match status" value="1"/>
</dbReference>
<evidence type="ECO:0000256" key="20">
    <source>
        <dbReference type="ARBA" id="ARBA00023136"/>
    </source>
</evidence>
<feature type="coiled-coil region" evidence="23">
    <location>
        <begin position="1131"/>
        <end position="1197"/>
    </location>
</feature>
<keyword evidence="20" id="KW-0472">Membrane</keyword>
<dbReference type="Proteomes" id="UP000324091">
    <property type="component" value="Chromosome 19"/>
</dbReference>
<dbReference type="InterPro" id="IPR057529">
    <property type="entry name" value="MRCK/ROCK_PH"/>
</dbReference>
<dbReference type="GO" id="GO:0005886">
    <property type="term" value="C:plasma membrane"/>
    <property type="evidence" value="ECO:0007669"/>
    <property type="project" value="UniProtKB-SubCell"/>
</dbReference>
<evidence type="ECO:0000256" key="5">
    <source>
        <dbReference type="ARBA" id="ARBA00009903"/>
    </source>
</evidence>
<dbReference type="InterPro" id="IPR050839">
    <property type="entry name" value="Rho-assoc_Ser/Thr_Kinase"/>
</dbReference>
<dbReference type="GO" id="GO:0030866">
    <property type="term" value="P:cortical actin cytoskeleton organization"/>
    <property type="evidence" value="ECO:0007669"/>
    <property type="project" value="TreeGrafter"/>
</dbReference>
<accession>A0A5C6NP68</accession>
<evidence type="ECO:0000256" key="23">
    <source>
        <dbReference type="SAM" id="Coils"/>
    </source>
</evidence>
<evidence type="ECO:0000256" key="7">
    <source>
        <dbReference type="ARBA" id="ARBA00022475"/>
    </source>
</evidence>
<keyword evidence="19 22" id="KW-0175">Coiled coil</keyword>
<evidence type="ECO:0000256" key="16">
    <source>
        <dbReference type="ARBA" id="ARBA00022833"/>
    </source>
</evidence>
<evidence type="ECO:0000256" key="2">
    <source>
        <dbReference type="ARBA" id="ARBA00004184"/>
    </source>
</evidence>
<keyword evidence="14" id="KW-0863">Zinc-finger</keyword>
<dbReference type="InterPro" id="IPR011993">
    <property type="entry name" value="PH-like_dom_sf"/>
</dbReference>
<dbReference type="InterPro" id="IPR008271">
    <property type="entry name" value="Ser/Thr_kinase_AS"/>
</dbReference>
<feature type="domain" description="AGC-kinase C-terminal" evidence="28">
    <location>
        <begin position="426"/>
        <end position="496"/>
    </location>
</feature>
<dbReference type="FunFam" id="2.30.29.30:FF:000308">
    <property type="entry name" value="Rho-associated protein kinase 1"/>
    <property type="match status" value="1"/>
</dbReference>
<comment type="subcellular location">
    <subcellularLocation>
        <location evidence="3">Cell membrane</location>
    </subcellularLocation>
    <subcellularLocation>
        <location evidence="4">Cytoplasm</location>
        <location evidence="4">Cytoskeleton</location>
    </subcellularLocation>
    <subcellularLocation>
        <location evidence="2">Endomembrane system</location>
        <topology evidence="2">Peripheral membrane protein</topology>
    </subcellularLocation>
</comment>
<dbReference type="EC" id="2.7.11.1" evidence="6"/>
<dbReference type="SUPFAM" id="SSF57889">
    <property type="entry name" value="Cysteine-rich domain"/>
    <property type="match status" value="1"/>
</dbReference>
<feature type="domain" description="Phorbol-ester/DAG-type" evidence="27">
    <location>
        <begin position="1406"/>
        <end position="1461"/>
    </location>
</feature>
<dbReference type="InterPro" id="IPR002219">
    <property type="entry name" value="PKC_DAG/PE"/>
</dbReference>
<organism evidence="30 31">
    <name type="scientific">Takifugu flavidus</name>
    <name type="common">sansaifugu</name>
    <dbReference type="NCBI Taxonomy" id="433684"/>
    <lineage>
        <taxon>Eukaryota</taxon>
        <taxon>Metazoa</taxon>
        <taxon>Chordata</taxon>
        <taxon>Craniata</taxon>
        <taxon>Vertebrata</taxon>
        <taxon>Euteleostomi</taxon>
        <taxon>Actinopterygii</taxon>
        <taxon>Neopterygii</taxon>
        <taxon>Teleostei</taxon>
        <taxon>Neoteleostei</taxon>
        <taxon>Acanthomorphata</taxon>
        <taxon>Eupercaria</taxon>
        <taxon>Tetraodontiformes</taxon>
        <taxon>Tetradontoidea</taxon>
        <taxon>Tetraodontidae</taxon>
        <taxon>Takifugu</taxon>
    </lineage>
</organism>
<dbReference type="InterPro" id="IPR001849">
    <property type="entry name" value="PH_domain"/>
</dbReference>
<keyword evidence="12" id="KW-0479">Metal-binding</keyword>
<sequence>MPGAESRQESRLAKLEALMRNPQSALNLETLLDSISALARDLNYPALRKNKNIDAFLNRYEKAASQLQELQVKLSDFDKVKLIGRGAYGEVQLVRRGLRVFIFVSQGSSCTEEHEGSRLSVSPESLVVEKQAWTGSVRHKASQKVYAMKQLNKFEMIKRSDSAFFWEERHIMAFSNSPWVVQVHRNIYSIEENCDVRLKTRALKSKVVVQDVVECVNRSETALLQLCCAFQDDRHLYMVMEFMPGGDLVTLTMNYDIPEKWARFYTAEVVLALDAIHSMGFIHRDVKPDNMLLDQHGHLKLADFGTCMKMDSTGMVHCDTAVGTPDYISPEVLQSQGGDGYYGRECDWWSVGVFIYELLVGETPFYAESLVGTYGKIMNHKNSLIFPEDVEMSQDAKDLICAFLSDRKVRLGRNGVDDIKRHAFFQNNQWTFDIIRETVAPVVPELSSDIDTSNFDDIENDKGNAETFPPPRAFVGNQLPFVGFTYFKEDQLLKANNKYLAEDSKDGEENSENKESDTNTELQKKLHQLEEQLDCEMQAKDELEQKCKNATNRLEKLVKELDKEMSGRQKVEASLRQLERERALLQHQSVENLRKVELETDRKRSLENELNNLRDQLEDLRKKNQNSQISNEKNIQLQKQLDDTNAGLQAEQEAAARLKKSQAEAQKQAQSLEASLGETKERCSQLEKDRMELEKQLTALQAELDEERRDGNLRTETIADLQGRVGRLKEEVKEVKSSHSEVLSEKKKLQEQLGILEKEKSNQEIDLMFKLRTLQQSMELEELEHKATKAKLADQNKIDHSIEEATPEALKEVELTLQEERSLKMQVEGKLLQLKKEHSMLDCDYKQAKQKLDELQTQKEKLSEEVKNLSLRLEQESHRRSLSQSELKMQTQQVSVLRSSEKQLKQELNHLLDMKQTLDKQNQELRREKQEVGGQLKELKDQLEAEQYFTTLYKTQVRELKDESDKKSKQCKELQRRLAEYKEERESLTAQLEASLTKVDTEQLARSIAEEQYSDLEKEKIMKELEIKDMMARHKQELGDKEATISSLEESNRTLTVDVANLAGEKEELNNQLKEMQQKLQKAKEAEKQMNSHKMSFERMLQNERTLKIQAINKLAEVMNRRVPVRGGTEVHRREKENRKLQLELRAEKEKLNSTIIKYQREMTDMQALLAEENQVRLELQMALDSKESDIEQLRCQISTLSVHSLDSTSISSGNDLDTSEGYPVRISHSHTSESMSFTYQRTHKSVCIGTRPRLHSDLFDSESEDEDERDGRVEQGPAPLALTYEQPPEAEPGDSRLEGWISLPTKNTKRFGWDKKYLVVSSKKILFYNSELDREQGNPFMTLDIDKLFHVRPVTHTDVYRADPKEIPRIFQILYANEGEVKRDQEVVMEPTPFGERPSYISHKGHEFILTLYHFPSSCEVCTRPLWHVFKPPPALECRRCHTKCHKDHLDKKEEVIVPCKVNYDMSTAKELLLLTNSQEEQQRWVSHLYKRIPRKHPTLGPAASLSTSPEAPPRSSPRVSPRPSPRSSPHMSPHRGAVKIQSGRQQQTSSKTSIPPTLGGCRLLDFGLNDWSWSLDDVDNEDDDDDDDLFF</sequence>
<feature type="domain" description="Protein kinase" evidence="26">
    <location>
        <begin position="77"/>
        <end position="425"/>
    </location>
</feature>
<dbReference type="PANTHER" id="PTHR22988:SF28">
    <property type="entry name" value="RHO-ASSOCIATED PROTEIN KINASE 2"/>
    <property type="match status" value="1"/>
</dbReference>
<dbReference type="CDD" id="cd11638">
    <property type="entry name" value="HR1_ROCK2"/>
    <property type="match status" value="1"/>
</dbReference>
<dbReference type="PROSITE" id="PS50081">
    <property type="entry name" value="ZF_DAG_PE_2"/>
    <property type="match status" value="1"/>
</dbReference>
<dbReference type="CDD" id="cd20875">
    <property type="entry name" value="C1_ROCK2"/>
    <property type="match status" value="1"/>
</dbReference>
<keyword evidence="7" id="KW-1003">Cell membrane</keyword>
<proteinExistence type="inferred from homology"/>
<feature type="region of interest" description="Disordered" evidence="24">
    <location>
        <begin position="1497"/>
        <end position="1558"/>
    </location>
</feature>
<dbReference type="InterPro" id="IPR046349">
    <property type="entry name" value="C1-like_sf"/>
</dbReference>
<evidence type="ECO:0000256" key="24">
    <source>
        <dbReference type="SAM" id="MobiDB-lite"/>
    </source>
</evidence>
<dbReference type="PANTHER" id="PTHR22988">
    <property type="entry name" value="MYOTONIC DYSTROPHY S/T KINASE-RELATED"/>
    <property type="match status" value="1"/>
</dbReference>
<feature type="coiled-coil region" evidence="23">
    <location>
        <begin position="817"/>
        <end position="1103"/>
    </location>
</feature>
<evidence type="ECO:0000256" key="8">
    <source>
        <dbReference type="ARBA" id="ARBA00022490"/>
    </source>
</evidence>
<evidence type="ECO:0000256" key="18">
    <source>
        <dbReference type="ARBA" id="ARBA00022842"/>
    </source>
</evidence>
<comment type="similarity">
    <text evidence="5">Belongs to the protein kinase superfamily. AGC Ser/Thr protein kinase family.</text>
</comment>
<feature type="compositionally biased region" description="Polar residues" evidence="24">
    <location>
        <begin position="1544"/>
        <end position="1557"/>
    </location>
</feature>
<evidence type="ECO:0000259" key="28">
    <source>
        <dbReference type="PROSITE" id="PS51285"/>
    </source>
</evidence>
<dbReference type="GO" id="GO:0008270">
    <property type="term" value="F:zinc ion binding"/>
    <property type="evidence" value="ECO:0007669"/>
    <property type="project" value="UniProtKB-KW"/>
</dbReference>
<evidence type="ECO:0000256" key="14">
    <source>
        <dbReference type="ARBA" id="ARBA00022771"/>
    </source>
</evidence>
<reference evidence="30 31" key="1">
    <citation type="submission" date="2019-04" db="EMBL/GenBank/DDBJ databases">
        <title>Chromosome genome assembly for Takifugu flavidus.</title>
        <authorList>
            <person name="Xiao S."/>
        </authorList>
    </citation>
    <scope>NUCLEOTIDE SEQUENCE [LARGE SCALE GENOMIC DNA]</scope>
    <source>
        <strain evidence="30">HTHZ2018</strain>
        <tissue evidence="30">Muscle</tissue>
    </source>
</reference>
<dbReference type="InterPro" id="IPR000961">
    <property type="entry name" value="AGC-kinase_C"/>
</dbReference>
<evidence type="ECO:0000313" key="31">
    <source>
        <dbReference type="Proteomes" id="UP000324091"/>
    </source>
</evidence>
<evidence type="ECO:0000256" key="3">
    <source>
        <dbReference type="ARBA" id="ARBA00004236"/>
    </source>
</evidence>
<evidence type="ECO:0000256" key="11">
    <source>
        <dbReference type="ARBA" id="ARBA00022679"/>
    </source>
</evidence>
<dbReference type="FunFam" id="1.20.5.730:FF:000001">
    <property type="entry name" value="rho-associated protein kinase 2"/>
    <property type="match status" value="1"/>
</dbReference>
<dbReference type="Gene3D" id="2.30.29.30">
    <property type="entry name" value="Pleckstrin-homology domain (PH domain)/Phosphotyrosine-binding domain (PTB)"/>
    <property type="match status" value="1"/>
</dbReference>
<evidence type="ECO:0000256" key="21">
    <source>
        <dbReference type="ARBA" id="ARBA00023212"/>
    </source>
</evidence>
<keyword evidence="15 30" id="KW-0418">Kinase</keyword>
<keyword evidence="16" id="KW-0862">Zinc</keyword>
<comment type="caution">
    <text evidence="30">The sequence shown here is derived from an EMBL/GenBank/DDBJ whole genome shotgun (WGS) entry which is preliminary data.</text>
</comment>
<dbReference type="InterPro" id="IPR015008">
    <property type="entry name" value="ROCK_Rho-bd_dom"/>
</dbReference>
<dbReference type="SMART" id="SM00220">
    <property type="entry name" value="S_TKc"/>
    <property type="match status" value="1"/>
</dbReference>
<keyword evidence="21" id="KW-0206">Cytoskeleton</keyword>
<dbReference type="FunFam" id="3.30.200.20:FF:001759">
    <property type="entry name" value="Rho-associated, coiled-coil-containing protein kinase 2b"/>
    <property type="match status" value="1"/>
</dbReference>
<evidence type="ECO:0000256" key="4">
    <source>
        <dbReference type="ARBA" id="ARBA00004245"/>
    </source>
</evidence>
<dbReference type="GO" id="GO:0048598">
    <property type="term" value="P:embryonic morphogenesis"/>
    <property type="evidence" value="ECO:0007669"/>
    <property type="project" value="TreeGrafter"/>
</dbReference>
<evidence type="ECO:0000256" key="6">
    <source>
        <dbReference type="ARBA" id="ARBA00012513"/>
    </source>
</evidence>
<feature type="region of interest" description="Disordered" evidence="24">
    <location>
        <begin position="1258"/>
        <end position="1300"/>
    </location>
</feature>
<dbReference type="Gene3D" id="3.30.200.20">
    <property type="entry name" value="Phosphorylase Kinase, domain 1"/>
    <property type="match status" value="4"/>
</dbReference>
<dbReference type="GO" id="GO:0005737">
    <property type="term" value="C:cytoplasm"/>
    <property type="evidence" value="ECO:0007669"/>
    <property type="project" value="TreeGrafter"/>
</dbReference>
<keyword evidence="13" id="KW-0547">Nucleotide-binding</keyword>
<dbReference type="SMART" id="SM00133">
    <property type="entry name" value="S_TK_X"/>
    <property type="match status" value="1"/>
</dbReference>
<dbReference type="FunFam" id="3.30.60.20:FF:000036">
    <property type="entry name" value="Rho-associated protein kinase 1"/>
    <property type="match status" value="1"/>
</dbReference>
<keyword evidence="17" id="KW-0067">ATP-binding</keyword>
<dbReference type="Pfam" id="PF00069">
    <property type="entry name" value="Pkinase"/>
    <property type="match status" value="1"/>
</dbReference>
<dbReference type="GO" id="GO:0031267">
    <property type="term" value="F:small GTPase binding"/>
    <property type="evidence" value="ECO:0007669"/>
    <property type="project" value="InterPro"/>
</dbReference>
<evidence type="ECO:0000259" key="29">
    <source>
        <dbReference type="PROSITE" id="PS51859"/>
    </source>
</evidence>
<keyword evidence="9" id="KW-0723">Serine/threonine-protein kinase</keyword>
<dbReference type="GO" id="GO:0072518">
    <property type="term" value="F:Rho-dependent protein serine/threonine kinase activity"/>
    <property type="evidence" value="ECO:0007669"/>
    <property type="project" value="TreeGrafter"/>
</dbReference>
<dbReference type="CDD" id="cd22250">
    <property type="entry name" value="ROCK_SBD"/>
    <property type="match status" value="1"/>
</dbReference>
<dbReference type="GO" id="GO:0010825">
    <property type="term" value="P:positive regulation of centrosome duplication"/>
    <property type="evidence" value="ECO:0007669"/>
    <property type="project" value="InterPro"/>
</dbReference>
<evidence type="ECO:0000259" key="25">
    <source>
        <dbReference type="PROSITE" id="PS50003"/>
    </source>
</evidence>
<dbReference type="GO" id="GO:0031032">
    <property type="term" value="P:actomyosin structure organization"/>
    <property type="evidence" value="ECO:0007669"/>
    <property type="project" value="TreeGrafter"/>
</dbReference>
<feature type="compositionally biased region" description="Acidic residues" evidence="24">
    <location>
        <begin position="1260"/>
        <end position="1269"/>
    </location>
</feature>
<dbReference type="SUPFAM" id="SSF103652">
    <property type="entry name" value="G protein-binding domain"/>
    <property type="match status" value="1"/>
</dbReference>
<dbReference type="GO" id="GO:0005524">
    <property type="term" value="F:ATP binding"/>
    <property type="evidence" value="ECO:0007669"/>
    <property type="project" value="UniProtKB-KW"/>
</dbReference>
<evidence type="ECO:0000256" key="13">
    <source>
        <dbReference type="ARBA" id="ARBA00022741"/>
    </source>
</evidence>
<dbReference type="InterPro" id="IPR037311">
    <property type="entry name" value="ROCK2_HR1"/>
</dbReference>
<dbReference type="Gene3D" id="1.20.5.340">
    <property type="match status" value="1"/>
</dbReference>
<protein>
    <recommendedName>
        <fullName evidence="6">non-specific serine/threonine protein kinase</fullName>
        <ecNumber evidence="6">2.7.11.1</ecNumber>
    </recommendedName>
</protein>
<keyword evidence="31" id="KW-1185">Reference proteome</keyword>
<dbReference type="GO" id="GO:1901888">
    <property type="term" value="P:regulation of cell junction assembly"/>
    <property type="evidence" value="ECO:0007669"/>
    <property type="project" value="TreeGrafter"/>
</dbReference>
<feature type="region of interest" description="Disordered" evidence="24">
    <location>
        <begin position="502"/>
        <end position="522"/>
    </location>
</feature>
<keyword evidence="18" id="KW-0460">Magnesium</keyword>
<dbReference type="Gene3D" id="3.30.60.20">
    <property type="match status" value="1"/>
</dbReference>
<dbReference type="SMART" id="SM00109">
    <property type="entry name" value="C1"/>
    <property type="match status" value="1"/>
</dbReference>
<dbReference type="Gene3D" id="1.10.510.10">
    <property type="entry name" value="Transferase(Phosphotransferase) domain 1"/>
    <property type="match status" value="1"/>
</dbReference>